<dbReference type="AlphaFoldDB" id="A0A0W0XLE5"/>
<sequence length="341" mass="38972">MTKKVALVDIDGCLVQNGKLNKALAERLKNHDQIILFTQRSRFLQITQLPAHILNPVPGHDIDSTCDAVKQLTEYLGKKVLVSTSVDLYFGNPTEYYNNVLADFETRLADDLRKNDIEFNMAGFNDEVREECSIIKQALNIPDDLNVSPSSYYPEGKTDQYKHLVEGLSVLLDTDEQIEIDYFDDRPENFKEILREQNLSIRPNCQLVLPSYIVPFDTYKQHFSVPENEKANTVNLVHRLDTIQNLKQYKINRDLEQQQQKSDFHGKWASFFKRDHANANIKISAANKAIAILSGGEGIDISLNELKALKDKRLQVALGEFITEIEDYYNASQDSSKKLSQ</sequence>
<dbReference type="PATRIC" id="fig|45073.5.peg.3002"/>
<dbReference type="Proteomes" id="UP000054618">
    <property type="component" value="Unassembled WGS sequence"/>
</dbReference>
<proteinExistence type="predicted"/>
<dbReference type="STRING" id="45073.Lqui_2826"/>
<dbReference type="OrthoDB" id="5652012at2"/>
<name>A0A0W0XLE5_9GAMM</name>
<reference evidence="1 2" key="1">
    <citation type="submission" date="2015-11" db="EMBL/GenBank/DDBJ databases">
        <title>Genomic analysis of 38 Legionella species identifies large and diverse effector repertoires.</title>
        <authorList>
            <person name="Burstein D."/>
            <person name="Amaro F."/>
            <person name="Zusman T."/>
            <person name="Lifshitz Z."/>
            <person name="Cohen O."/>
            <person name="Gilbert J.A."/>
            <person name="Pupko T."/>
            <person name="Shuman H.A."/>
            <person name="Segal G."/>
        </authorList>
    </citation>
    <scope>NUCLEOTIDE SEQUENCE [LARGE SCALE GENOMIC DNA]</scope>
    <source>
        <strain evidence="1 2">CDC#1442-AUS-E</strain>
    </source>
</reference>
<dbReference type="EMBL" id="LNYS01000025">
    <property type="protein sequence ID" value="KTD45355.1"/>
    <property type="molecule type" value="Genomic_DNA"/>
</dbReference>
<evidence type="ECO:0000313" key="1">
    <source>
        <dbReference type="EMBL" id="KTD45355.1"/>
    </source>
</evidence>
<protein>
    <recommendedName>
        <fullName evidence="3">Dot/Icm T4SS effector</fullName>
    </recommendedName>
</protein>
<organism evidence="1 2">
    <name type="scientific">Legionella quinlivanii</name>
    <dbReference type="NCBI Taxonomy" id="45073"/>
    <lineage>
        <taxon>Bacteria</taxon>
        <taxon>Pseudomonadati</taxon>
        <taxon>Pseudomonadota</taxon>
        <taxon>Gammaproteobacteria</taxon>
        <taxon>Legionellales</taxon>
        <taxon>Legionellaceae</taxon>
        <taxon>Legionella</taxon>
    </lineage>
</organism>
<accession>A0A0W0XLE5</accession>
<comment type="caution">
    <text evidence="1">The sequence shown here is derived from an EMBL/GenBank/DDBJ whole genome shotgun (WGS) entry which is preliminary data.</text>
</comment>
<gene>
    <name evidence="1" type="ORF">Lqui_2826</name>
</gene>
<keyword evidence="2" id="KW-1185">Reference proteome</keyword>
<evidence type="ECO:0008006" key="3">
    <source>
        <dbReference type="Google" id="ProtNLM"/>
    </source>
</evidence>
<evidence type="ECO:0000313" key="2">
    <source>
        <dbReference type="Proteomes" id="UP000054618"/>
    </source>
</evidence>
<dbReference type="RefSeq" id="WP_058508883.1">
    <property type="nucleotide sequence ID" value="NZ_CAAAIK010000014.1"/>
</dbReference>